<sequence>MNNHLNDSATFQGRSGSPVIVLDTNNSLSWGINDCSSSFQSVSSCETLESYDHNVMSTESPQVIVVPSDNQITGTVLTNNDVHIPLIKECSIRIDQINTTSDHFDDCNVANVIELPFSTNCSTRYSKNVSYSSDEDSPAFEGFGEDCFFGSQYELYKRAVTLIRGNAERVRNDNECHVSDAVPTKKHLTVTGQQDTQRRLPECKSKTETVRRPRQYTPKILKPQLTESVIEPSHQSRIESTEAANLPTFQQSSNIVTSPVQPDRISPVPIENVDIVGNNKESRSDTSDSDSDVTPAVADNSTNNKKQERSADIKNNNKQRELHKMEKKRKKREFNLIAERIKEYWREAFEVAKKNHHKKARKSKNERRKYKNYYSNDETTRHRGQRKKKKNCYSSDSDSSDSSDSDTSTSSSSDSSNDSDTTSYTSQTSHTSQTRTDSDLSDSSKSDSSDQSYKHRFNKRTTRSPSPTSDTTDISSDDKERIFQLLKKRNNRKRSNSKCDENFAKITKRRFHSEHYRPDAVRMKDRTVFSQTQQKSKFPLKSSLKGKKLNSTIESTSAGDFSVKQMLL</sequence>
<feature type="compositionally biased region" description="Low complexity" evidence="1">
    <location>
        <begin position="463"/>
        <end position="474"/>
    </location>
</feature>
<dbReference type="Proteomes" id="UP001151699">
    <property type="component" value="Chromosome A"/>
</dbReference>
<feature type="compositionally biased region" description="Basic and acidic residues" evidence="1">
    <location>
        <begin position="196"/>
        <end position="210"/>
    </location>
</feature>
<dbReference type="EMBL" id="WJQU01000001">
    <property type="protein sequence ID" value="KAJ6646847.1"/>
    <property type="molecule type" value="Genomic_DNA"/>
</dbReference>
<reference evidence="2" key="1">
    <citation type="submission" date="2022-07" db="EMBL/GenBank/DDBJ databases">
        <authorList>
            <person name="Trinca V."/>
            <person name="Uliana J.V.C."/>
            <person name="Torres T.T."/>
            <person name="Ward R.J."/>
            <person name="Monesi N."/>
        </authorList>
    </citation>
    <scope>NUCLEOTIDE SEQUENCE</scope>
    <source>
        <strain evidence="2">HSMRA1968</strain>
        <tissue evidence="2">Whole embryos</tissue>
    </source>
</reference>
<keyword evidence="3" id="KW-1185">Reference proteome</keyword>
<feature type="compositionally biased region" description="Basic residues" evidence="1">
    <location>
        <begin position="382"/>
        <end position="391"/>
    </location>
</feature>
<evidence type="ECO:0000313" key="3">
    <source>
        <dbReference type="Proteomes" id="UP001151699"/>
    </source>
</evidence>
<feature type="region of interest" description="Disordered" evidence="1">
    <location>
        <begin position="353"/>
        <end position="477"/>
    </location>
</feature>
<feature type="compositionally biased region" description="Polar residues" evidence="1">
    <location>
        <begin position="247"/>
        <end position="260"/>
    </location>
</feature>
<proteinExistence type="predicted"/>
<feature type="compositionally biased region" description="Low complexity" evidence="1">
    <location>
        <begin position="405"/>
        <end position="435"/>
    </location>
</feature>
<feature type="region of interest" description="Disordered" evidence="1">
    <location>
        <begin position="190"/>
        <end position="210"/>
    </location>
</feature>
<protein>
    <submittedName>
        <fullName evidence="2">Uncharacterized protein</fullName>
    </submittedName>
</protein>
<dbReference type="AlphaFoldDB" id="A0A9Q0NAU1"/>
<feature type="compositionally biased region" description="Basic and acidic residues" evidence="1">
    <location>
        <begin position="436"/>
        <end position="448"/>
    </location>
</feature>
<evidence type="ECO:0000256" key="1">
    <source>
        <dbReference type="SAM" id="MobiDB-lite"/>
    </source>
</evidence>
<dbReference type="OrthoDB" id="10398684at2759"/>
<comment type="caution">
    <text evidence="2">The sequence shown here is derived from an EMBL/GenBank/DDBJ whole genome shotgun (WGS) entry which is preliminary data.</text>
</comment>
<name>A0A9Q0NAU1_9DIPT</name>
<organism evidence="2 3">
    <name type="scientific">Pseudolycoriella hygida</name>
    <dbReference type="NCBI Taxonomy" id="35572"/>
    <lineage>
        <taxon>Eukaryota</taxon>
        <taxon>Metazoa</taxon>
        <taxon>Ecdysozoa</taxon>
        <taxon>Arthropoda</taxon>
        <taxon>Hexapoda</taxon>
        <taxon>Insecta</taxon>
        <taxon>Pterygota</taxon>
        <taxon>Neoptera</taxon>
        <taxon>Endopterygota</taxon>
        <taxon>Diptera</taxon>
        <taxon>Nematocera</taxon>
        <taxon>Sciaroidea</taxon>
        <taxon>Sciaridae</taxon>
        <taxon>Pseudolycoriella</taxon>
    </lineage>
</organism>
<feature type="region of interest" description="Disordered" evidence="1">
    <location>
        <begin position="243"/>
        <end position="327"/>
    </location>
</feature>
<accession>A0A9Q0NAU1</accession>
<feature type="compositionally biased region" description="Basic residues" evidence="1">
    <location>
        <begin position="354"/>
        <end position="371"/>
    </location>
</feature>
<evidence type="ECO:0000313" key="2">
    <source>
        <dbReference type="EMBL" id="KAJ6646847.1"/>
    </source>
</evidence>
<gene>
    <name evidence="2" type="ORF">Bhyg_02061</name>
</gene>